<gene>
    <name evidence="3" type="ORF">OPV22_018319</name>
</gene>
<accession>A0AAV8R415</accession>
<dbReference type="EMBL" id="JAQQAF010000005">
    <property type="protein sequence ID" value="KAJ8485834.1"/>
    <property type="molecule type" value="Genomic_DNA"/>
</dbReference>
<feature type="compositionally biased region" description="Low complexity" evidence="1">
    <location>
        <begin position="124"/>
        <end position="136"/>
    </location>
</feature>
<comment type="caution">
    <text evidence="3">The sequence shown here is derived from an EMBL/GenBank/DDBJ whole genome shotgun (WGS) entry which is preliminary data.</text>
</comment>
<evidence type="ECO:0000313" key="4">
    <source>
        <dbReference type="Proteomes" id="UP001222027"/>
    </source>
</evidence>
<evidence type="ECO:0000256" key="1">
    <source>
        <dbReference type="SAM" id="MobiDB-lite"/>
    </source>
</evidence>
<sequence length="151" mass="15291">MGIPYLVLLLIANAAAAAAANRVDETAVRSRDCYAGNTLLPMQDSCCHILRRIHCHNNGGVGKVQSAQSETEFTSTAVQSPQTGVASSAVSDPYYVSTMGKLPRRALKEDGSDPCAGCGDGALPKASPAAARSKSPVGAPSPVGALGPGAP</sequence>
<reference evidence="3 4" key="1">
    <citation type="submission" date="2022-12" db="EMBL/GenBank/DDBJ databases">
        <title>Chromosome-scale assembly of the Ensete ventricosum genome.</title>
        <authorList>
            <person name="Dussert Y."/>
            <person name="Stocks J."/>
            <person name="Wendawek A."/>
            <person name="Woldeyes F."/>
            <person name="Nichols R.A."/>
            <person name="Borrell J.S."/>
        </authorList>
    </citation>
    <scope>NUCLEOTIDE SEQUENCE [LARGE SCALE GENOMIC DNA]</scope>
    <source>
        <strain evidence="4">cv. Maze</strain>
        <tissue evidence="3">Seeds</tissue>
    </source>
</reference>
<keyword evidence="4" id="KW-1185">Reference proteome</keyword>
<feature type="signal peptide" evidence="2">
    <location>
        <begin position="1"/>
        <end position="20"/>
    </location>
</feature>
<proteinExistence type="predicted"/>
<feature type="region of interest" description="Disordered" evidence="1">
    <location>
        <begin position="124"/>
        <end position="151"/>
    </location>
</feature>
<evidence type="ECO:0000256" key="2">
    <source>
        <dbReference type="SAM" id="SignalP"/>
    </source>
</evidence>
<keyword evidence="2" id="KW-0732">Signal</keyword>
<protein>
    <submittedName>
        <fullName evidence="3">Uncharacterized protein</fullName>
    </submittedName>
</protein>
<dbReference type="Proteomes" id="UP001222027">
    <property type="component" value="Unassembled WGS sequence"/>
</dbReference>
<feature type="chain" id="PRO_5043485294" evidence="2">
    <location>
        <begin position="21"/>
        <end position="151"/>
    </location>
</feature>
<name>A0AAV8R415_ENSVE</name>
<dbReference type="AlphaFoldDB" id="A0AAV8R415"/>
<organism evidence="3 4">
    <name type="scientific">Ensete ventricosum</name>
    <name type="common">Abyssinian banana</name>
    <name type="synonym">Musa ensete</name>
    <dbReference type="NCBI Taxonomy" id="4639"/>
    <lineage>
        <taxon>Eukaryota</taxon>
        <taxon>Viridiplantae</taxon>
        <taxon>Streptophyta</taxon>
        <taxon>Embryophyta</taxon>
        <taxon>Tracheophyta</taxon>
        <taxon>Spermatophyta</taxon>
        <taxon>Magnoliopsida</taxon>
        <taxon>Liliopsida</taxon>
        <taxon>Zingiberales</taxon>
        <taxon>Musaceae</taxon>
        <taxon>Ensete</taxon>
    </lineage>
</organism>
<evidence type="ECO:0000313" key="3">
    <source>
        <dbReference type="EMBL" id="KAJ8485834.1"/>
    </source>
</evidence>